<protein>
    <submittedName>
        <fullName evidence="6">GAF and ANTAR domain-containing protein</fullName>
    </submittedName>
</protein>
<dbReference type="AlphaFoldDB" id="A0A5M4FEP3"/>
<dbReference type="InterPro" id="IPR029016">
    <property type="entry name" value="GAF-like_dom_sf"/>
</dbReference>
<dbReference type="SMART" id="SM01012">
    <property type="entry name" value="ANTAR"/>
    <property type="match status" value="1"/>
</dbReference>
<evidence type="ECO:0000256" key="4">
    <source>
        <dbReference type="ARBA" id="ARBA00023163"/>
    </source>
</evidence>
<gene>
    <name evidence="6" type="ORF">ESP70_009960</name>
</gene>
<dbReference type="InterPro" id="IPR036388">
    <property type="entry name" value="WH-like_DNA-bd_sf"/>
</dbReference>
<dbReference type="Gene3D" id="1.10.10.10">
    <property type="entry name" value="Winged helix-like DNA-binding domain superfamily/Winged helix DNA-binding domain"/>
    <property type="match status" value="1"/>
</dbReference>
<dbReference type="SMART" id="SM00065">
    <property type="entry name" value="GAF"/>
    <property type="match status" value="1"/>
</dbReference>
<evidence type="ECO:0000259" key="5">
    <source>
        <dbReference type="PROSITE" id="PS50921"/>
    </source>
</evidence>
<comment type="caution">
    <text evidence="6">The sequence shown here is derived from an EMBL/GenBank/DDBJ whole genome shotgun (WGS) entry which is preliminary data.</text>
</comment>
<keyword evidence="1" id="KW-0808">Transferase</keyword>
<dbReference type="InterPro" id="IPR005561">
    <property type="entry name" value="ANTAR"/>
</dbReference>
<dbReference type="SUPFAM" id="SSF52172">
    <property type="entry name" value="CheY-like"/>
    <property type="match status" value="1"/>
</dbReference>
<dbReference type="RefSeq" id="WP_149689118.1">
    <property type="nucleotide sequence ID" value="NZ_SDPQ02000002.1"/>
</dbReference>
<dbReference type="Proteomes" id="UP000380867">
    <property type="component" value="Unassembled WGS sequence"/>
</dbReference>
<sequence length="231" mass="25231">MDEADFLSRIALELDAELTMSSTAELIAEYACLTTAADECGILYSRAVNIWSTPAATSARVAELHQLQVSLDEGPCLDAIRSEPVYICTDARHDDRWPAWGPAAAELGISSALSIRLESKNRNLGALNLYAEPTDAFGPQDVAIAKNFARHASIALSTAFTEEGLTLAIDARTFIGQAQGILMGRYGIGAEQAFEYLRRRSQQENIKLTDIAHEVIDDQDSKHHGQDPERP</sequence>
<dbReference type="InterPro" id="IPR003018">
    <property type="entry name" value="GAF"/>
</dbReference>
<feature type="domain" description="ANTAR" evidence="5">
    <location>
        <begin position="155"/>
        <end position="216"/>
    </location>
</feature>
<accession>A0A5M4FEP3</accession>
<evidence type="ECO:0000313" key="7">
    <source>
        <dbReference type="Proteomes" id="UP000380867"/>
    </source>
</evidence>
<keyword evidence="4" id="KW-0804">Transcription</keyword>
<dbReference type="Pfam" id="PF13185">
    <property type="entry name" value="GAF_2"/>
    <property type="match status" value="1"/>
</dbReference>
<proteinExistence type="predicted"/>
<dbReference type="GO" id="GO:0003723">
    <property type="term" value="F:RNA binding"/>
    <property type="evidence" value="ECO:0007669"/>
    <property type="project" value="InterPro"/>
</dbReference>
<evidence type="ECO:0000256" key="1">
    <source>
        <dbReference type="ARBA" id="ARBA00022679"/>
    </source>
</evidence>
<dbReference type="GO" id="GO:0016301">
    <property type="term" value="F:kinase activity"/>
    <property type="evidence" value="ECO:0007669"/>
    <property type="project" value="UniProtKB-KW"/>
</dbReference>
<dbReference type="InterPro" id="IPR012074">
    <property type="entry name" value="GAF_ANTAR"/>
</dbReference>
<keyword evidence="7" id="KW-1185">Reference proteome</keyword>
<evidence type="ECO:0000256" key="3">
    <source>
        <dbReference type="ARBA" id="ARBA00023015"/>
    </source>
</evidence>
<dbReference type="PROSITE" id="PS50921">
    <property type="entry name" value="ANTAR"/>
    <property type="match status" value="1"/>
</dbReference>
<reference evidence="6" key="1">
    <citation type="submission" date="2019-09" db="EMBL/GenBank/DDBJ databases">
        <authorList>
            <person name="Li J."/>
        </authorList>
    </citation>
    <scope>NUCLEOTIDE SEQUENCE [LARGE SCALE GENOMIC DNA]</scope>
    <source>
        <strain evidence="6">JCM 14732</strain>
    </source>
</reference>
<dbReference type="OrthoDB" id="7466251at2"/>
<dbReference type="EMBL" id="SDPQ02000002">
    <property type="protein sequence ID" value="KAA1397670.1"/>
    <property type="molecule type" value="Genomic_DNA"/>
</dbReference>
<dbReference type="Gene3D" id="3.30.450.40">
    <property type="match status" value="1"/>
</dbReference>
<dbReference type="InterPro" id="IPR011006">
    <property type="entry name" value="CheY-like_superfamily"/>
</dbReference>
<dbReference type="Pfam" id="PF03861">
    <property type="entry name" value="ANTAR"/>
    <property type="match status" value="1"/>
</dbReference>
<dbReference type="PIRSF" id="PIRSF036625">
    <property type="entry name" value="GAF_ANTAR"/>
    <property type="match status" value="1"/>
</dbReference>
<keyword evidence="3" id="KW-0805">Transcription regulation</keyword>
<evidence type="ECO:0000256" key="2">
    <source>
        <dbReference type="ARBA" id="ARBA00022777"/>
    </source>
</evidence>
<name>A0A5M4FEP3_9ACTN</name>
<dbReference type="SUPFAM" id="SSF55781">
    <property type="entry name" value="GAF domain-like"/>
    <property type="match status" value="1"/>
</dbReference>
<keyword evidence="2" id="KW-0418">Kinase</keyword>
<organism evidence="6 7">
    <name type="scientific">Aeromicrobium ginsengisoli</name>
    <dbReference type="NCBI Taxonomy" id="363867"/>
    <lineage>
        <taxon>Bacteria</taxon>
        <taxon>Bacillati</taxon>
        <taxon>Actinomycetota</taxon>
        <taxon>Actinomycetes</taxon>
        <taxon>Propionibacteriales</taxon>
        <taxon>Nocardioidaceae</taxon>
        <taxon>Aeromicrobium</taxon>
    </lineage>
</organism>
<evidence type="ECO:0000313" key="6">
    <source>
        <dbReference type="EMBL" id="KAA1397670.1"/>
    </source>
</evidence>